<organism evidence="2 3">
    <name type="scientific">Halotia branconii CENA392</name>
    <dbReference type="NCBI Taxonomy" id="1539056"/>
    <lineage>
        <taxon>Bacteria</taxon>
        <taxon>Bacillati</taxon>
        <taxon>Cyanobacteriota</taxon>
        <taxon>Cyanophyceae</taxon>
        <taxon>Nostocales</taxon>
        <taxon>Nodulariaceae</taxon>
        <taxon>Halotia</taxon>
    </lineage>
</organism>
<keyword evidence="3" id="KW-1185">Reference proteome</keyword>
<dbReference type="Gene3D" id="1.10.10.1770">
    <property type="entry name" value="Gun4-like"/>
    <property type="match status" value="1"/>
</dbReference>
<reference evidence="2 3" key="1">
    <citation type="journal article" date="2023" name="Limnol Oceanogr Lett">
        <title>Environmental adaptations by the intertidal Antarctic cyanobacterium Halotia branconii CENA392 as revealed using long-read genome sequencing.</title>
        <authorList>
            <person name="Dextro R.B."/>
            <person name="Delbaje E."/>
            <person name="Freitas P.N.N."/>
            <person name="Geraldes V."/>
            <person name="Pinto E."/>
            <person name="Long P.F."/>
            <person name="Fiore M.F."/>
        </authorList>
    </citation>
    <scope>NUCLEOTIDE SEQUENCE [LARGE SCALE GENOMIC DNA]</scope>
    <source>
        <strain evidence="2 3">CENA392</strain>
    </source>
</reference>
<dbReference type="CDD" id="cd16383">
    <property type="entry name" value="GUN4"/>
    <property type="match status" value="1"/>
</dbReference>
<dbReference type="InterPro" id="IPR037215">
    <property type="entry name" value="GUN4-like_sf"/>
</dbReference>
<dbReference type="GO" id="GO:0046906">
    <property type="term" value="F:tetrapyrrole binding"/>
    <property type="evidence" value="ECO:0007669"/>
    <property type="project" value="TreeGrafter"/>
</dbReference>
<proteinExistence type="predicted"/>
<dbReference type="RefSeq" id="WP_281482409.1">
    <property type="nucleotide sequence ID" value="NZ_CP124543.1"/>
</dbReference>
<dbReference type="PANTHER" id="PTHR34800:SF1">
    <property type="entry name" value="TETRAPYRROLE-BINDING PROTEIN, CHLOROPLASTIC"/>
    <property type="match status" value="1"/>
</dbReference>
<dbReference type="Proteomes" id="UP001223520">
    <property type="component" value="Chromosome"/>
</dbReference>
<dbReference type="EMBL" id="CP124543">
    <property type="protein sequence ID" value="WGV25105.1"/>
    <property type="molecule type" value="Genomic_DNA"/>
</dbReference>
<evidence type="ECO:0000313" key="3">
    <source>
        <dbReference type="Proteomes" id="UP001223520"/>
    </source>
</evidence>
<dbReference type="Pfam" id="PF05419">
    <property type="entry name" value="GUN4"/>
    <property type="match status" value="1"/>
</dbReference>
<dbReference type="Gene3D" id="1.25.40.620">
    <property type="match status" value="1"/>
</dbReference>
<dbReference type="SUPFAM" id="SSF140869">
    <property type="entry name" value="GUN4-like"/>
    <property type="match status" value="1"/>
</dbReference>
<evidence type="ECO:0000259" key="1">
    <source>
        <dbReference type="Pfam" id="PF05419"/>
    </source>
</evidence>
<accession>A0AAJ6NR02</accession>
<protein>
    <submittedName>
        <fullName evidence="2">GUN4 domain-containing protein</fullName>
    </submittedName>
</protein>
<name>A0AAJ6NR02_9CYAN</name>
<dbReference type="InterPro" id="IPR008629">
    <property type="entry name" value="GUN4-like"/>
</dbReference>
<dbReference type="KEGG" id="hbq:QI031_25660"/>
<evidence type="ECO:0000313" key="2">
    <source>
        <dbReference type="EMBL" id="WGV25105.1"/>
    </source>
</evidence>
<sequence>MLTRQPRQLITHENIAIYERNYQVPVIKNKAVKIVQKKIQERQKVIKEGVRYEYKFAGIIKRKKAINQGEILNEIQLFINDYIYVIEFLEKYKSNYHNFLLNLTVDLKEIFQQKYLEIKHLEDERSRLELKNHQHPQILDELTREKQENLKAALILSNAYFLILEKISLISEGIIKLAEDTQKQKDLVEKIIKDLKVYQEIYEYQSKARKVRQEIAKIAHGAVNFEDSLQAYFNPFQSLIDEVVKVDEYFYTTVEDIKNLGDQILNYQSNLFNFEADGAISDTFLDFMVTGYEKKARLKDALIKSQLLNLQIDNFDLNENGFLLEQGIDIISNYLCQQFTEQRKLLGTAAVNCISTESLAATEKTGLMGLANNNFTFTKEFLVNQDIDYSQLQNLLAQNQWKRADIETSKLMLTVLKKNYWHEVYQADIDNFPCHDIHIIDQLWEHYSYGYFGFSIQQTIWSEMGGQVDYETEKRLGDRLGWRKQGNWLNYEQLTFELSPMTPMGHLPAKWLHYDQNIVELSAKSTAHLSMAAWRVKSWLIWQMHLFFSRVKTCQATGLCVNCTSINNRKK</sequence>
<dbReference type="AlphaFoldDB" id="A0AAJ6NR02"/>
<dbReference type="PANTHER" id="PTHR34800">
    <property type="entry name" value="TETRAPYRROLE-BINDING PROTEIN, CHLOROPLASTIC"/>
    <property type="match status" value="1"/>
</dbReference>
<feature type="domain" description="GUN4-like" evidence="1">
    <location>
        <begin position="385"/>
        <end position="509"/>
    </location>
</feature>
<gene>
    <name evidence="2" type="ORF">QI031_25660</name>
</gene>